<sequence length="309" mass="34895">MKNSLNILENGKKRLYFDLVQIGAGANGGAFFRSLCQDIATHFASFRSKKEDAVTFGVNFVLCDADRYEPKNLANQLCLSEDLGYFKVEALAERYSDVYDVSTGTVTSYVKDFDMLDRLFIEKDVNDSYQQVKVLLGMVDNNKTRQLFHDYFYSNHVESLIWIDTGVTGVEVLDKPEEYWTEEERLSVQQSGFSGQVVVGFKFKGEVILKPVTDIFPEMLEDAKSSFPDESCGELVINNPQRSATNRMAALLANNIMNNLFHSQAIFNHVLNFNAQTGMSGGRVGFITDEQVEKFKLVKGGNRHDFSKV</sequence>
<reference evidence="2 3" key="1">
    <citation type="submission" date="2018-12" db="EMBL/GenBank/DDBJ databases">
        <title>Bacillus yapensis draft genome sequence.</title>
        <authorList>
            <person name="Yu L."/>
            <person name="Xu X."/>
            <person name="Tang X."/>
        </authorList>
    </citation>
    <scope>NUCLEOTIDE SEQUENCE [LARGE SCALE GENOMIC DNA]</scope>
    <source>
        <strain evidence="2 3">XXST-01</strain>
    </source>
</reference>
<proteinExistence type="predicted"/>
<dbReference type="RefSeq" id="WP_126410760.1">
    <property type="nucleotide sequence ID" value="NZ_RXNT01000023.1"/>
</dbReference>
<evidence type="ECO:0000259" key="1">
    <source>
        <dbReference type="Pfam" id="PF00899"/>
    </source>
</evidence>
<feature type="domain" description="THIF-type NAD/FAD binding fold" evidence="1">
    <location>
        <begin position="59"/>
        <end position="206"/>
    </location>
</feature>
<dbReference type="Pfam" id="PF00899">
    <property type="entry name" value="ThiF"/>
    <property type="match status" value="1"/>
</dbReference>
<dbReference type="Proteomes" id="UP000271374">
    <property type="component" value="Unassembled WGS sequence"/>
</dbReference>
<dbReference type="OrthoDB" id="1842861at2"/>
<comment type="caution">
    <text evidence="2">The sequence shown here is derived from an EMBL/GenBank/DDBJ whole genome shotgun (WGS) entry which is preliminary data.</text>
</comment>
<name>A0A431VTL7_9BACI</name>
<dbReference type="SUPFAM" id="SSF69572">
    <property type="entry name" value="Activating enzymes of the ubiquitin-like proteins"/>
    <property type="match status" value="1"/>
</dbReference>
<dbReference type="GO" id="GO:0008641">
    <property type="term" value="F:ubiquitin-like modifier activating enzyme activity"/>
    <property type="evidence" value="ECO:0007669"/>
    <property type="project" value="InterPro"/>
</dbReference>
<dbReference type="InterPro" id="IPR035985">
    <property type="entry name" value="Ubiquitin-activating_enz"/>
</dbReference>
<gene>
    <name evidence="2" type="ORF">EKG37_21220</name>
</gene>
<dbReference type="Gene3D" id="3.40.50.720">
    <property type="entry name" value="NAD(P)-binding Rossmann-like Domain"/>
    <property type="match status" value="1"/>
</dbReference>
<organism evidence="2 3">
    <name type="scientific">Bacillus yapensis</name>
    <dbReference type="NCBI Taxonomy" id="2492960"/>
    <lineage>
        <taxon>Bacteria</taxon>
        <taxon>Bacillati</taxon>
        <taxon>Bacillota</taxon>
        <taxon>Bacilli</taxon>
        <taxon>Bacillales</taxon>
        <taxon>Bacillaceae</taxon>
        <taxon>Bacillus</taxon>
    </lineage>
</organism>
<accession>A0A431VTL7</accession>
<keyword evidence="3" id="KW-1185">Reference proteome</keyword>
<dbReference type="EMBL" id="RXNT01000023">
    <property type="protein sequence ID" value="RTR26592.1"/>
    <property type="molecule type" value="Genomic_DNA"/>
</dbReference>
<protein>
    <submittedName>
        <fullName evidence="2">Thiamine biosynthesis protein ThiF</fullName>
    </submittedName>
</protein>
<evidence type="ECO:0000313" key="3">
    <source>
        <dbReference type="Proteomes" id="UP000271374"/>
    </source>
</evidence>
<dbReference type="AlphaFoldDB" id="A0A431VTL7"/>
<evidence type="ECO:0000313" key="2">
    <source>
        <dbReference type="EMBL" id="RTR26592.1"/>
    </source>
</evidence>
<dbReference type="InterPro" id="IPR000594">
    <property type="entry name" value="ThiF_NAD_FAD-bd"/>
</dbReference>